<organism evidence="1 2">
    <name type="scientific">Methanolobus chelungpuianus</name>
    <dbReference type="NCBI Taxonomy" id="502115"/>
    <lineage>
        <taxon>Archaea</taxon>
        <taxon>Methanobacteriati</taxon>
        <taxon>Methanobacteriota</taxon>
        <taxon>Stenosarchaea group</taxon>
        <taxon>Methanomicrobia</taxon>
        <taxon>Methanosarcinales</taxon>
        <taxon>Methanosarcinaceae</taxon>
        <taxon>Methanolobus</taxon>
    </lineage>
</organism>
<reference evidence="1 2" key="1">
    <citation type="journal article" date="2011" name="Appl. Environ. Microbiol.">
        <title>Methanogenic archaea isolated from Taiwan's Chelungpu fault.</title>
        <authorList>
            <person name="Wu S.Y."/>
            <person name="Lai M.C."/>
        </authorList>
    </citation>
    <scope>NUCLEOTIDE SEQUENCE [LARGE SCALE GENOMIC DNA]</scope>
    <source>
        <strain evidence="1 2">St545Mb</strain>
    </source>
</reference>
<evidence type="ECO:0000313" key="2">
    <source>
        <dbReference type="Proteomes" id="UP001206983"/>
    </source>
</evidence>
<dbReference type="AlphaFoldDB" id="A0AAE3KYE1"/>
<evidence type="ECO:0000313" key="1">
    <source>
        <dbReference type="EMBL" id="MCQ6963607.1"/>
    </source>
</evidence>
<dbReference type="EMBL" id="JTEO01000006">
    <property type="protein sequence ID" value="MCQ6963607.1"/>
    <property type="molecule type" value="Genomic_DNA"/>
</dbReference>
<keyword evidence="2" id="KW-1185">Reference proteome</keyword>
<accession>A0AAE3KYE1</accession>
<comment type="caution">
    <text evidence="1">The sequence shown here is derived from an EMBL/GenBank/DDBJ whole genome shotgun (WGS) entry which is preliminary data.</text>
</comment>
<protein>
    <submittedName>
        <fullName evidence="1">Uncharacterized protein</fullName>
    </submittedName>
</protein>
<proteinExistence type="predicted"/>
<dbReference type="Proteomes" id="UP001206983">
    <property type="component" value="Unassembled WGS sequence"/>
</dbReference>
<name>A0AAE3KYE1_9EURY</name>
<gene>
    <name evidence="1" type="ORF">PV02_11080</name>
</gene>
<sequence length="248" mass="29356">MVYEYRANVWIVRAGYCGQQERECFEKGVLSLDLNLHLLEQFGQEFMELRDTPVDHKKHFYLGEQYREFDDRFRKEFEDATKGVDISSESERPEVVRKMHNLNRKLKSFNQELRQFDETMHKFDNFERREQIKEMIVTKLAELDESVLDVWSEDVFNFTIGMKLNDIVILPLESEGLAGVGKVRENYRFRKGFGYLSHYRRMWWADDKVPLSGFCSEFAGLMASKHSVIPVEGSCRETIMDIVSRSTF</sequence>